<dbReference type="AlphaFoldDB" id="A0A4R2CVG1"/>
<evidence type="ECO:0008006" key="3">
    <source>
        <dbReference type="Google" id="ProtNLM"/>
    </source>
</evidence>
<sequence length="148" mass="16106">MTNSPPITRFIGETERTLQALLQHQLQQAGLTFAQWVALTVLSGGPLSSTRLATAIVDARVVAAGEELNVVNELVEKGIVERGTELSMTELGFGVFLPLRDRVRDITIRLVAEMPSEDLAATRRVLEVLTRRATELLTAEVAATPQLS</sequence>
<evidence type="ECO:0000313" key="1">
    <source>
        <dbReference type="EMBL" id="TCN45096.1"/>
    </source>
</evidence>
<reference evidence="1 2" key="1">
    <citation type="submission" date="2019-03" db="EMBL/GenBank/DDBJ databases">
        <title>Genomic Encyclopedia of Type Strains, Phase IV (KMG-IV): sequencing the most valuable type-strain genomes for metagenomic binning, comparative biology and taxonomic classification.</title>
        <authorList>
            <person name="Goeker M."/>
        </authorList>
    </citation>
    <scope>NUCLEOTIDE SEQUENCE [LARGE SCALE GENOMIC DNA]</scope>
    <source>
        <strain evidence="1 2">DSM 18401</strain>
    </source>
</reference>
<keyword evidence="2" id="KW-1185">Reference proteome</keyword>
<dbReference type="EMBL" id="SLVX01000008">
    <property type="protein sequence ID" value="TCN45096.1"/>
    <property type="molecule type" value="Genomic_DNA"/>
</dbReference>
<organism evidence="1 2">
    <name type="scientific">Shinella granuli</name>
    <dbReference type="NCBI Taxonomy" id="323621"/>
    <lineage>
        <taxon>Bacteria</taxon>
        <taxon>Pseudomonadati</taxon>
        <taxon>Pseudomonadota</taxon>
        <taxon>Alphaproteobacteria</taxon>
        <taxon>Hyphomicrobiales</taxon>
        <taxon>Rhizobiaceae</taxon>
        <taxon>Shinella</taxon>
    </lineage>
</organism>
<name>A0A4R2CVG1_SHIGR</name>
<dbReference type="SUPFAM" id="SSF46785">
    <property type="entry name" value="Winged helix' DNA-binding domain"/>
    <property type="match status" value="1"/>
</dbReference>
<dbReference type="Proteomes" id="UP000295351">
    <property type="component" value="Unassembled WGS sequence"/>
</dbReference>
<comment type="caution">
    <text evidence="1">The sequence shown here is derived from an EMBL/GenBank/DDBJ whole genome shotgun (WGS) entry which is preliminary data.</text>
</comment>
<proteinExistence type="predicted"/>
<gene>
    <name evidence="1" type="ORF">EV665_108236</name>
</gene>
<dbReference type="RefSeq" id="WP_133034783.1">
    <property type="nucleotide sequence ID" value="NZ_BAABEI010000003.1"/>
</dbReference>
<protein>
    <recommendedName>
        <fullName evidence="3">DNA-binding MarR family transcriptional regulator</fullName>
    </recommendedName>
</protein>
<dbReference type="Gene3D" id="1.10.10.10">
    <property type="entry name" value="Winged helix-like DNA-binding domain superfamily/Winged helix DNA-binding domain"/>
    <property type="match status" value="1"/>
</dbReference>
<dbReference type="InterPro" id="IPR036388">
    <property type="entry name" value="WH-like_DNA-bd_sf"/>
</dbReference>
<dbReference type="InterPro" id="IPR036390">
    <property type="entry name" value="WH_DNA-bd_sf"/>
</dbReference>
<accession>A0A4R2CVG1</accession>
<evidence type="ECO:0000313" key="2">
    <source>
        <dbReference type="Proteomes" id="UP000295351"/>
    </source>
</evidence>